<dbReference type="GO" id="GO:0009055">
    <property type="term" value="F:electron transfer activity"/>
    <property type="evidence" value="ECO:0007669"/>
    <property type="project" value="InterPro"/>
</dbReference>
<keyword evidence="8" id="KW-0812">Transmembrane</keyword>
<evidence type="ECO:0000256" key="5">
    <source>
        <dbReference type="ARBA" id="ARBA00023004"/>
    </source>
</evidence>
<keyword evidence="1" id="KW-0813">Transport</keyword>
<dbReference type="GO" id="GO:0020037">
    <property type="term" value="F:heme binding"/>
    <property type="evidence" value="ECO:0007669"/>
    <property type="project" value="InterPro"/>
</dbReference>
<dbReference type="GO" id="GO:0046872">
    <property type="term" value="F:metal ion binding"/>
    <property type="evidence" value="ECO:0007669"/>
    <property type="project" value="UniProtKB-KW"/>
</dbReference>
<evidence type="ECO:0000256" key="2">
    <source>
        <dbReference type="ARBA" id="ARBA00022617"/>
    </source>
</evidence>
<accession>A0A231V2K5</accession>
<dbReference type="Gene3D" id="1.10.760.10">
    <property type="entry name" value="Cytochrome c-like domain"/>
    <property type="match status" value="1"/>
</dbReference>
<organism evidence="10 11">
    <name type="scientific">Notoacmeibacter marinus</name>
    <dbReference type="NCBI Taxonomy" id="1876515"/>
    <lineage>
        <taxon>Bacteria</taxon>
        <taxon>Pseudomonadati</taxon>
        <taxon>Pseudomonadota</taxon>
        <taxon>Alphaproteobacteria</taxon>
        <taxon>Hyphomicrobiales</taxon>
        <taxon>Notoacmeibacteraceae</taxon>
        <taxon>Notoacmeibacter</taxon>
    </lineage>
</organism>
<protein>
    <recommendedName>
        <fullName evidence="9">Cytochrome c domain-containing protein</fullName>
    </recommendedName>
</protein>
<evidence type="ECO:0000256" key="7">
    <source>
        <dbReference type="SAM" id="MobiDB-lite"/>
    </source>
</evidence>
<reference evidence="11" key="1">
    <citation type="journal article" date="2017" name="Int. J. Syst. Evol. Microbiol.">
        <title>Notoacmeibacter marinus gen. nov., sp. nov., isolated from the gut of a limpet and proposal of Notoacmeibacteraceae fam. nov. in the order Rhizobiales of the class Alphaproteobacteria.</title>
        <authorList>
            <person name="Huang Z."/>
            <person name="Guo F."/>
            <person name="Lai Q."/>
        </authorList>
    </citation>
    <scope>NUCLEOTIDE SEQUENCE [LARGE SCALE GENOMIC DNA]</scope>
    <source>
        <strain evidence="11">XMTR2A4</strain>
    </source>
</reference>
<feature type="compositionally biased region" description="Low complexity" evidence="7">
    <location>
        <begin position="303"/>
        <end position="321"/>
    </location>
</feature>
<dbReference type="RefSeq" id="WP_094075765.1">
    <property type="nucleotide sequence ID" value="NZ_NBYO01000001.1"/>
</dbReference>
<dbReference type="EMBL" id="NBYO01000001">
    <property type="protein sequence ID" value="OXT01796.1"/>
    <property type="molecule type" value="Genomic_DNA"/>
</dbReference>
<keyword evidence="5 6" id="KW-0408">Iron</keyword>
<evidence type="ECO:0000313" key="10">
    <source>
        <dbReference type="EMBL" id="OXT01796.1"/>
    </source>
</evidence>
<dbReference type="Pfam" id="PF00034">
    <property type="entry name" value="Cytochrom_C"/>
    <property type="match status" value="1"/>
</dbReference>
<keyword evidence="3 6" id="KW-0479">Metal-binding</keyword>
<evidence type="ECO:0000256" key="1">
    <source>
        <dbReference type="ARBA" id="ARBA00022448"/>
    </source>
</evidence>
<comment type="caution">
    <text evidence="10">The sequence shown here is derived from an EMBL/GenBank/DDBJ whole genome shotgun (WGS) entry which is preliminary data.</text>
</comment>
<feature type="compositionally biased region" description="Low complexity" evidence="7">
    <location>
        <begin position="197"/>
        <end position="240"/>
    </location>
</feature>
<keyword evidence="8" id="KW-1133">Transmembrane helix</keyword>
<feature type="domain" description="Cytochrome c" evidence="9">
    <location>
        <begin position="71"/>
        <end position="174"/>
    </location>
</feature>
<dbReference type="PROSITE" id="PS51007">
    <property type="entry name" value="CYTC"/>
    <property type="match status" value="1"/>
</dbReference>
<feature type="compositionally biased region" description="Polar residues" evidence="7">
    <location>
        <begin position="273"/>
        <end position="293"/>
    </location>
</feature>
<dbReference type="Proteomes" id="UP000215405">
    <property type="component" value="Unassembled WGS sequence"/>
</dbReference>
<dbReference type="SUPFAM" id="SSF46626">
    <property type="entry name" value="Cytochrome c"/>
    <property type="match status" value="1"/>
</dbReference>
<evidence type="ECO:0000256" key="3">
    <source>
        <dbReference type="ARBA" id="ARBA00022723"/>
    </source>
</evidence>
<proteinExistence type="predicted"/>
<keyword evidence="4" id="KW-0249">Electron transport</keyword>
<dbReference type="InterPro" id="IPR009056">
    <property type="entry name" value="Cyt_c-like_dom"/>
</dbReference>
<dbReference type="InterPro" id="IPR002327">
    <property type="entry name" value="Cyt_c_1A/1B"/>
</dbReference>
<feature type="region of interest" description="Disordered" evidence="7">
    <location>
        <begin position="171"/>
        <end position="335"/>
    </location>
</feature>
<sequence length="335" mass="33725">MDSFELNKIVGGLLAAVFVVFSIGLISDAIFHEEVPEQAGFAIEVAEEAESGAAGGGEAETVSIATLMASADPAAGESVFKKCASCHSIDEGGANKVGPNLYGVVGGAIAAKDGFSYSEAMNTYAGEVGEWDFEPLNAFLLKPKDEVPGTAMGFAGLKKDSDRANLIAWMNEQSSSPKPLPEPEAEEDAAGEEAGAKAEGAMEAEAQPQAESAAPADGAGDPAGATPAETTTDAAPSSETGPADQAPTAVEGTGEALNETEPTTSGDEAGTEDATSTDNTAPQTESAAPTGTESEAPAEPDADTTTGSGSSTDTPAATEGETLTEEELLRRQQAN</sequence>
<dbReference type="PRINTS" id="PR00604">
    <property type="entry name" value="CYTCHRMECIAB"/>
</dbReference>
<feature type="transmembrane region" description="Helical" evidence="8">
    <location>
        <begin position="12"/>
        <end position="31"/>
    </location>
</feature>
<keyword evidence="11" id="KW-1185">Reference proteome</keyword>
<evidence type="ECO:0000256" key="8">
    <source>
        <dbReference type="SAM" id="Phobius"/>
    </source>
</evidence>
<dbReference type="PANTHER" id="PTHR11961">
    <property type="entry name" value="CYTOCHROME C"/>
    <property type="match status" value="1"/>
</dbReference>
<evidence type="ECO:0000256" key="4">
    <source>
        <dbReference type="ARBA" id="ARBA00022982"/>
    </source>
</evidence>
<evidence type="ECO:0000256" key="6">
    <source>
        <dbReference type="PROSITE-ProRule" id="PRU00433"/>
    </source>
</evidence>
<dbReference type="InterPro" id="IPR036909">
    <property type="entry name" value="Cyt_c-like_dom_sf"/>
</dbReference>
<keyword evidence="8" id="KW-0472">Membrane</keyword>
<keyword evidence="2 6" id="KW-0349">Heme</keyword>
<name>A0A231V2K5_9HYPH</name>
<evidence type="ECO:0000259" key="9">
    <source>
        <dbReference type="PROSITE" id="PS51007"/>
    </source>
</evidence>
<evidence type="ECO:0000313" key="11">
    <source>
        <dbReference type="Proteomes" id="UP000215405"/>
    </source>
</evidence>
<gene>
    <name evidence="10" type="ORF">B7H23_02250</name>
</gene>
<dbReference type="AlphaFoldDB" id="A0A231V2K5"/>